<dbReference type="Proteomes" id="UP000093561">
    <property type="component" value="Unassembled WGS sequence"/>
</dbReference>
<evidence type="ECO:0000313" key="2">
    <source>
        <dbReference type="WBParaSite" id="mrna-Wban_04060"/>
    </source>
</evidence>
<dbReference type="AlphaFoldDB" id="A0AAF5PQY1"/>
<accession>A0AAF5PQY1</accession>
<reference evidence="2" key="3">
    <citation type="submission" date="2024-02" db="UniProtKB">
        <authorList>
            <consortium name="WormBaseParasite"/>
        </authorList>
    </citation>
    <scope>IDENTIFICATION</scope>
    <source>
        <strain evidence="2">pt0022</strain>
    </source>
</reference>
<organism evidence="1 2">
    <name type="scientific">Wuchereria bancrofti</name>
    <dbReference type="NCBI Taxonomy" id="6293"/>
    <lineage>
        <taxon>Eukaryota</taxon>
        <taxon>Metazoa</taxon>
        <taxon>Ecdysozoa</taxon>
        <taxon>Nematoda</taxon>
        <taxon>Chromadorea</taxon>
        <taxon>Rhabditida</taxon>
        <taxon>Spirurina</taxon>
        <taxon>Spiruromorpha</taxon>
        <taxon>Filarioidea</taxon>
        <taxon>Onchocercidae</taxon>
        <taxon>Wuchereria</taxon>
    </lineage>
</organism>
<evidence type="ECO:0000313" key="1">
    <source>
        <dbReference type="Proteomes" id="UP000093561"/>
    </source>
</evidence>
<protein>
    <submittedName>
        <fullName evidence="2">Uncharacterized protein</fullName>
    </submittedName>
</protein>
<dbReference type="WBParaSite" id="mrna-Wban_04060">
    <property type="protein sequence ID" value="mrna-Wban_04060"/>
    <property type="gene ID" value="Wban_04060"/>
</dbReference>
<reference evidence="1" key="2">
    <citation type="journal article" date="2016" name="Mol. Ecol.">
        <title>Population genomics of the filarial nematode parasite Wuchereria bancrofti from mosquitoes.</title>
        <authorList>
            <person name="Small S.T."/>
            <person name="Reimer L.J."/>
            <person name="Tisch D.J."/>
            <person name="King C.L."/>
            <person name="Christensen B.M."/>
            <person name="Siba P.M."/>
            <person name="Kazura J.W."/>
            <person name="Serre D."/>
            <person name="Zimmerman P.A."/>
        </authorList>
    </citation>
    <scope>NUCLEOTIDE SEQUENCE</scope>
    <source>
        <strain evidence="1">pt0022</strain>
    </source>
</reference>
<name>A0AAF5PQY1_WUCBA</name>
<proteinExistence type="predicted"/>
<reference evidence="1" key="1">
    <citation type="submission" date="2015-03" db="EMBL/GenBank/DDBJ databases">
        <title>Wuchereria bancrofti Genome Sequencing Papua New Guinea Strain.</title>
        <authorList>
            <person name="Small S.T."/>
            <person name="Serre D."/>
            <person name="Zimmerman P.A."/>
        </authorList>
    </citation>
    <scope>NUCLEOTIDE SEQUENCE [LARGE SCALE GENOMIC DNA]</scope>
    <source>
        <strain evidence="1">pt0022</strain>
    </source>
</reference>
<sequence>MRFPFSLYDVMENESSDDNSDESCRWDGGRAEGVSSHISRPLSHPLMAMTILKLLMSRAVEEIVQLEALFIIDYMHIFGNHYLWGNQQLLSSEMQQPPNSAQHCENPPFCCLLFSS</sequence>